<feature type="compositionally biased region" description="Low complexity" evidence="1">
    <location>
        <begin position="195"/>
        <end position="210"/>
    </location>
</feature>
<feature type="region of interest" description="Disordered" evidence="1">
    <location>
        <begin position="53"/>
        <end position="83"/>
    </location>
</feature>
<reference evidence="2" key="1">
    <citation type="journal article" date="2021" name="Proc. Natl. Acad. Sci. U.S.A.">
        <title>A Catalog of Tens of Thousands of Viruses from Human Metagenomes Reveals Hidden Associations with Chronic Diseases.</title>
        <authorList>
            <person name="Tisza M.J."/>
            <person name="Buck C.B."/>
        </authorList>
    </citation>
    <scope>NUCLEOTIDE SEQUENCE</scope>
    <source>
        <strain evidence="2">CtiJm4</strain>
    </source>
</reference>
<sequence>MKLKRKISQSELEQLTKEVQELYTKVGDEFVLNLDDTAFETLKAEKKSAEEKLAKYEAEEEERIRKAEERAKKKAQEEYEKAKGDKDIEAIEKSWTDKYSKLETEFNGLQEKHNGYVTKSLVETAVTAMANEISTHPNLISPHIRSRLGVDLTGDSPKLVVLDENGQRSALTVDELKKSFVDNKEFSAIIKATSANGGAKAGASSPSGTPTSETKRLGEMSDLELAQMAKAKYGSDE</sequence>
<feature type="region of interest" description="Disordered" evidence="1">
    <location>
        <begin position="195"/>
        <end position="237"/>
    </location>
</feature>
<dbReference type="EMBL" id="BK032724">
    <property type="protein sequence ID" value="DAF56891.1"/>
    <property type="molecule type" value="Genomic_DNA"/>
</dbReference>
<proteinExistence type="predicted"/>
<organism evidence="2">
    <name type="scientific">Siphoviridae sp. ctiJm4</name>
    <dbReference type="NCBI Taxonomy" id="2827916"/>
    <lineage>
        <taxon>Viruses</taxon>
        <taxon>Duplodnaviria</taxon>
        <taxon>Heunggongvirae</taxon>
        <taxon>Uroviricota</taxon>
        <taxon>Caudoviricetes</taxon>
    </lineage>
</organism>
<evidence type="ECO:0000313" key="2">
    <source>
        <dbReference type="EMBL" id="DAF56891.1"/>
    </source>
</evidence>
<accession>A0A8S5T1I8</accession>
<name>A0A8S5T1I8_9CAUD</name>
<evidence type="ECO:0000256" key="1">
    <source>
        <dbReference type="SAM" id="MobiDB-lite"/>
    </source>
</evidence>
<protein>
    <submittedName>
        <fullName evidence="2">Minor structural protein GP20</fullName>
    </submittedName>
</protein>